<reference evidence="2 3" key="1">
    <citation type="submission" date="2020-04" db="EMBL/GenBank/DDBJ databases">
        <authorList>
            <person name="Abaymova A."/>
            <person name="Teymurazov M."/>
            <person name="Tazyna O."/>
            <person name="Chatushin Y."/>
            <person name="Svetoch E."/>
            <person name="Pereligyn V."/>
            <person name="Pohylenko V."/>
            <person name="Platonov M."/>
            <person name="Kartsev N."/>
            <person name="Skryabin Y."/>
            <person name="Sizova A."/>
            <person name="Solomentsev V."/>
            <person name="Kislichkina A."/>
            <person name="Bogun A."/>
        </authorList>
    </citation>
    <scope>NUCLEOTIDE SEQUENCE [LARGE SCALE GENOMIC DNA]</scope>
    <source>
        <strain evidence="3">SCPM-O-B-8398 (E28)</strain>
    </source>
</reference>
<organism evidence="2 3">
    <name type="scientific">Enterococcus mundtii</name>
    <dbReference type="NCBI Taxonomy" id="53346"/>
    <lineage>
        <taxon>Bacteria</taxon>
        <taxon>Bacillati</taxon>
        <taxon>Bacillota</taxon>
        <taxon>Bacilli</taxon>
        <taxon>Lactobacillales</taxon>
        <taxon>Enterococcaceae</taxon>
        <taxon>Enterococcus</taxon>
    </lineage>
</organism>
<feature type="chain" id="PRO_5032761871" evidence="1">
    <location>
        <begin position="26"/>
        <end position="54"/>
    </location>
</feature>
<evidence type="ECO:0000256" key="1">
    <source>
        <dbReference type="SAM" id="SignalP"/>
    </source>
</evidence>
<feature type="signal peptide" evidence="1">
    <location>
        <begin position="1"/>
        <end position="25"/>
    </location>
</feature>
<evidence type="ECO:0000313" key="3">
    <source>
        <dbReference type="Proteomes" id="UP000557857"/>
    </source>
</evidence>
<accession>A0A848MZI2</accession>
<feature type="non-terminal residue" evidence="2">
    <location>
        <position position="54"/>
    </location>
</feature>
<comment type="caution">
    <text evidence="2">The sequence shown here is derived from an EMBL/GenBank/DDBJ whole genome shotgun (WGS) entry which is preliminary data.</text>
</comment>
<sequence length="54" mass="5812">MKFIRLATIAALTATIFVGGITAFADEVRNVTTDGTIEFTPNEDEDLVVVPPET</sequence>
<proteinExistence type="predicted"/>
<evidence type="ECO:0000313" key="2">
    <source>
        <dbReference type="EMBL" id="NMP59398.1"/>
    </source>
</evidence>
<protein>
    <submittedName>
        <fullName evidence="2">WxL domain-containing protein</fullName>
    </submittedName>
</protein>
<keyword evidence="1" id="KW-0732">Signal</keyword>
<name>A0A848MZI2_ENTMU</name>
<dbReference type="AlphaFoldDB" id="A0A848MZI2"/>
<gene>
    <name evidence="2" type="ORF">HI921_13165</name>
</gene>
<dbReference type="EMBL" id="JABCAG010000049">
    <property type="protein sequence ID" value="NMP59398.1"/>
    <property type="molecule type" value="Genomic_DNA"/>
</dbReference>
<dbReference type="Proteomes" id="UP000557857">
    <property type="component" value="Unassembled WGS sequence"/>
</dbReference>